<feature type="transmembrane region" description="Helical" evidence="1">
    <location>
        <begin position="208"/>
        <end position="231"/>
    </location>
</feature>
<keyword evidence="3" id="KW-1185">Reference proteome</keyword>
<evidence type="ECO:0008006" key="4">
    <source>
        <dbReference type="Google" id="ProtNLM"/>
    </source>
</evidence>
<accession>A0A1X2EF90</accession>
<evidence type="ECO:0000313" key="3">
    <source>
        <dbReference type="Proteomes" id="UP000193317"/>
    </source>
</evidence>
<organism evidence="2 3">
    <name type="scientific">Mycobacterium szulgai</name>
    <dbReference type="NCBI Taxonomy" id="1787"/>
    <lineage>
        <taxon>Bacteria</taxon>
        <taxon>Bacillati</taxon>
        <taxon>Actinomycetota</taxon>
        <taxon>Actinomycetes</taxon>
        <taxon>Mycobacteriales</taxon>
        <taxon>Mycobacteriaceae</taxon>
        <taxon>Mycobacterium</taxon>
    </lineage>
</organism>
<sequence>MARTVLPLWLLLTAAVFLAVLIAVGWQRLATRTLSEVNDRHNSNMAPFITVVGLVYSALLGFTVVFAWQQFSATGVVVSHEASTLTTLYRQTAAMPEPERTEVRMQLRKYAGAVVNSEWEVQSGGGTDEGARFAITEMYAIIGNQPPGVVSSPIQSAFLSQLTVLATDRTTRILDARSRIPAVMWLGLMFGGIVIVALAGFLRLGSTLGHAILSSSIAVLLTLLMCIAYSFDHPFANELGITPAPFYHAMQVFDAIDKEI</sequence>
<keyword evidence="1" id="KW-1133">Transmembrane helix</keyword>
<evidence type="ECO:0000313" key="2">
    <source>
        <dbReference type="EMBL" id="ORX00031.1"/>
    </source>
</evidence>
<name>A0A1X2EF90_MYCSZ</name>
<gene>
    <name evidence="2" type="ORF">AWC27_02130</name>
</gene>
<dbReference type="RefSeq" id="WP_085671221.1">
    <property type="nucleotide sequence ID" value="NZ_JACKRU010000035.1"/>
</dbReference>
<dbReference type="Pfam" id="PF14023">
    <property type="entry name" value="Bestrophin-like"/>
    <property type="match status" value="1"/>
</dbReference>
<keyword evidence="1" id="KW-0812">Transmembrane</keyword>
<keyword evidence="1" id="KW-0472">Membrane</keyword>
<dbReference type="AlphaFoldDB" id="A0A1X2EF90"/>
<feature type="transmembrane region" description="Helical" evidence="1">
    <location>
        <begin position="182"/>
        <end position="202"/>
    </location>
</feature>
<evidence type="ECO:0000256" key="1">
    <source>
        <dbReference type="SAM" id="Phobius"/>
    </source>
</evidence>
<dbReference type="EMBL" id="LQPW01000106">
    <property type="protein sequence ID" value="ORX00031.1"/>
    <property type="molecule type" value="Genomic_DNA"/>
</dbReference>
<protein>
    <recommendedName>
        <fullName evidence="4">DUF4239 domain-containing protein</fullName>
    </recommendedName>
</protein>
<comment type="caution">
    <text evidence="2">The sequence shown here is derived from an EMBL/GenBank/DDBJ whole genome shotgun (WGS) entry which is preliminary data.</text>
</comment>
<feature type="transmembrane region" description="Helical" evidence="1">
    <location>
        <begin position="46"/>
        <end position="68"/>
    </location>
</feature>
<dbReference type="OrthoDB" id="4695125at2"/>
<dbReference type="Proteomes" id="UP000193317">
    <property type="component" value="Unassembled WGS sequence"/>
</dbReference>
<reference evidence="2 3" key="1">
    <citation type="submission" date="2016-01" db="EMBL/GenBank/DDBJ databases">
        <title>The new phylogeny of the genus Mycobacterium.</title>
        <authorList>
            <person name="Tarcisio F."/>
            <person name="Conor M."/>
            <person name="Antonella G."/>
            <person name="Elisabetta G."/>
            <person name="Giulia F.S."/>
            <person name="Sara T."/>
            <person name="Anna F."/>
            <person name="Clotilde B."/>
            <person name="Roberto B."/>
            <person name="Veronica D.S."/>
            <person name="Fabio R."/>
            <person name="Monica P."/>
            <person name="Olivier J."/>
            <person name="Enrico T."/>
            <person name="Nicola S."/>
        </authorList>
    </citation>
    <scope>NUCLEOTIDE SEQUENCE [LARGE SCALE GENOMIC DNA]</scope>
    <source>
        <strain evidence="2 3">DSM 44166</strain>
    </source>
</reference>
<proteinExistence type="predicted"/>
<dbReference type="InterPro" id="IPR025333">
    <property type="entry name" value="DUF4239"/>
</dbReference>